<evidence type="ECO:0000313" key="3">
    <source>
        <dbReference type="RefSeq" id="XP_006876044.1"/>
    </source>
</evidence>
<dbReference type="RefSeq" id="XP_006876044.1">
    <property type="nucleotide sequence ID" value="XM_006875982.1"/>
</dbReference>
<protein>
    <submittedName>
        <fullName evidence="3">Uncharacterized protein</fullName>
    </submittedName>
</protein>
<dbReference type="Proteomes" id="UP000504623">
    <property type="component" value="Unplaced"/>
</dbReference>
<reference evidence="3" key="1">
    <citation type="submission" date="2025-08" db="UniProtKB">
        <authorList>
            <consortium name="RefSeq"/>
        </authorList>
    </citation>
    <scope>IDENTIFICATION</scope>
    <source>
        <tissue evidence="3">Spleen</tissue>
    </source>
</reference>
<proteinExistence type="predicted"/>
<keyword evidence="1" id="KW-1133">Transmembrane helix</keyword>
<name>A0A9B0WZP2_CHRAS</name>
<feature type="transmembrane region" description="Helical" evidence="1">
    <location>
        <begin position="24"/>
        <end position="44"/>
    </location>
</feature>
<evidence type="ECO:0000313" key="2">
    <source>
        <dbReference type="Proteomes" id="UP000504623"/>
    </source>
</evidence>
<dbReference type="OrthoDB" id="9807036at2759"/>
<dbReference type="AlphaFoldDB" id="A0A9B0WZP2"/>
<evidence type="ECO:0000256" key="1">
    <source>
        <dbReference type="SAM" id="Phobius"/>
    </source>
</evidence>
<organism evidence="2 3">
    <name type="scientific">Chrysochloris asiatica</name>
    <name type="common">Cape golden mole</name>
    <dbReference type="NCBI Taxonomy" id="185453"/>
    <lineage>
        <taxon>Eukaryota</taxon>
        <taxon>Metazoa</taxon>
        <taxon>Chordata</taxon>
        <taxon>Craniata</taxon>
        <taxon>Vertebrata</taxon>
        <taxon>Euteleostomi</taxon>
        <taxon>Mammalia</taxon>
        <taxon>Eutheria</taxon>
        <taxon>Afrotheria</taxon>
        <taxon>Chrysochloridae</taxon>
        <taxon>Chrysochlorinae</taxon>
        <taxon>Chrysochloris</taxon>
    </lineage>
</organism>
<keyword evidence="1" id="KW-0472">Membrane</keyword>
<keyword evidence="2" id="KW-1185">Reference proteome</keyword>
<accession>A0A9B0WZP2</accession>
<gene>
    <name evidence="3" type="primary">LOC102824194</name>
</gene>
<sequence>MDFPELNKFAVLLWKNFTLKRRQVIVLCVEILLTLLFAGTLLLARHSVNIRNVGPLHYPPISYDYLSSFLKYPDNSPGPLELAYVPSKSIVVKSIVELVLLDLNMNLKG</sequence>
<keyword evidence="1" id="KW-0812">Transmembrane</keyword>
<dbReference type="GeneID" id="102824194"/>